<dbReference type="SMART" id="SM00271">
    <property type="entry name" value="DnaJ"/>
    <property type="match status" value="1"/>
</dbReference>
<protein>
    <submittedName>
        <fullName evidence="3">Putative phycocyanobilin Cys-84 alpha-C-phycocyanin lyase, CpcE subunit</fullName>
    </submittedName>
</protein>
<dbReference type="KEGG" id="ccp:CHC_T00009149001"/>
<name>R7QQJ8_CHOCR</name>
<dbReference type="OrthoDB" id="10250354at2759"/>
<dbReference type="Gene3D" id="1.25.10.10">
    <property type="entry name" value="Leucine-rich Repeat Variant"/>
    <property type="match status" value="1"/>
</dbReference>
<dbReference type="PRINTS" id="PR00625">
    <property type="entry name" value="JDOMAIN"/>
</dbReference>
<evidence type="ECO:0000256" key="1">
    <source>
        <dbReference type="SAM" id="MobiDB-lite"/>
    </source>
</evidence>
<dbReference type="PROSITE" id="PS50076">
    <property type="entry name" value="DNAJ_2"/>
    <property type="match status" value="1"/>
</dbReference>
<evidence type="ECO:0000259" key="2">
    <source>
        <dbReference type="PROSITE" id="PS50076"/>
    </source>
</evidence>
<dbReference type="InterPro" id="IPR052276">
    <property type="entry name" value="Diphthamide-biosynth_chaperone"/>
</dbReference>
<dbReference type="PANTHER" id="PTHR44240">
    <property type="entry name" value="DNAJ DOMAIN (PROKARYOTIC HEAT SHOCK PROTEIN)-RELATED"/>
    <property type="match status" value="1"/>
</dbReference>
<dbReference type="Gramene" id="CDF40777">
    <property type="protein sequence ID" value="CDF40777"/>
    <property type="gene ID" value="CHC_T00009149001"/>
</dbReference>
<dbReference type="InterPro" id="IPR004155">
    <property type="entry name" value="PBS_lyase_HEAT"/>
</dbReference>
<feature type="compositionally biased region" description="Basic and acidic residues" evidence="1">
    <location>
        <begin position="165"/>
        <end position="178"/>
    </location>
</feature>
<dbReference type="PANTHER" id="PTHR44240:SF10">
    <property type="entry name" value="J DOMAIN-CONTAINING PROTEIN"/>
    <property type="match status" value="1"/>
</dbReference>
<dbReference type="AlphaFoldDB" id="R7QQJ8"/>
<evidence type="ECO:0000313" key="4">
    <source>
        <dbReference type="Proteomes" id="UP000012073"/>
    </source>
</evidence>
<sequence length="515" mass="57346">MPFSFVLPVPLPPHRANQPTTSLRARRYRPARATLSSNNLYEVLGLRPPNPKSSPSLNEIRKAYLELAKTLHPDVTTETDADAGARFEIIARAWAVLGDPSLRQIYDSTGHEGLAAIRSIDDRAATVRERYSALDGEQLDFLSDTGQLIGGLLSPADEAPPGMGDDDRTGEGSERDDACPRSVEEAIWNIQFHEDRSVKYYGLWWIYKFKVKQAEKALVKVLRTSTEQTALGGYGLRRRAALALGAVAAAPTNENDAAVLALKEALESPDYFLRYRAAEALANIAQRAALVPDPTTAFPQVVVDQLKAMLQRGKQYLEEKNESKSGYTQQEGLFDLEKLDPVVREKLEKVFQDRRQNEERSKRTTMTPQLGVDEVGSDTDEPYEWILKAISAITSGAEAHDKQLLSVIRSYRNNSVPLVRYAAHKALYALTNDSIHAEEIVQALEYGVEHHYSQRVLIRDLGDVGYSKGAASVASCPMVENSFKIFALKNMLAKKNHDPKDDDVRNVLEHMDSLL</sequence>
<dbReference type="Gene3D" id="1.10.287.110">
    <property type="entry name" value="DnaJ domain"/>
    <property type="match status" value="1"/>
</dbReference>
<organism evidence="3 4">
    <name type="scientific">Chondrus crispus</name>
    <name type="common">Carrageen Irish moss</name>
    <name type="synonym">Polymorpha crispa</name>
    <dbReference type="NCBI Taxonomy" id="2769"/>
    <lineage>
        <taxon>Eukaryota</taxon>
        <taxon>Rhodophyta</taxon>
        <taxon>Florideophyceae</taxon>
        <taxon>Rhodymeniophycidae</taxon>
        <taxon>Gigartinales</taxon>
        <taxon>Gigartinaceae</taxon>
        <taxon>Chondrus</taxon>
    </lineage>
</organism>
<dbReference type="Pfam" id="PF00226">
    <property type="entry name" value="DnaJ"/>
    <property type="match status" value="1"/>
</dbReference>
<feature type="domain" description="J" evidence="2">
    <location>
        <begin position="39"/>
        <end position="110"/>
    </location>
</feature>
<evidence type="ECO:0000313" key="3">
    <source>
        <dbReference type="EMBL" id="CDF40777.1"/>
    </source>
</evidence>
<dbReference type="InterPro" id="IPR016024">
    <property type="entry name" value="ARM-type_fold"/>
</dbReference>
<gene>
    <name evidence="3" type="ORF">CHC_T00009149001</name>
</gene>
<dbReference type="SUPFAM" id="SSF46565">
    <property type="entry name" value="Chaperone J-domain"/>
    <property type="match status" value="1"/>
</dbReference>
<keyword evidence="3" id="KW-0456">Lyase</keyword>
<dbReference type="GO" id="GO:0016829">
    <property type="term" value="F:lyase activity"/>
    <property type="evidence" value="ECO:0007669"/>
    <property type="project" value="UniProtKB-KW"/>
</dbReference>
<dbReference type="PROSITE" id="PS00636">
    <property type="entry name" value="DNAJ_1"/>
    <property type="match status" value="1"/>
</dbReference>
<dbReference type="RefSeq" id="XP_005711071.1">
    <property type="nucleotide sequence ID" value="XM_005711014.1"/>
</dbReference>
<dbReference type="STRING" id="2769.R7QQJ8"/>
<dbReference type="SUPFAM" id="SSF48371">
    <property type="entry name" value="ARM repeat"/>
    <property type="match status" value="1"/>
</dbReference>
<dbReference type="CDD" id="cd06257">
    <property type="entry name" value="DnaJ"/>
    <property type="match status" value="1"/>
</dbReference>
<feature type="region of interest" description="Disordered" evidence="1">
    <location>
        <begin position="153"/>
        <end position="178"/>
    </location>
</feature>
<dbReference type="InterPro" id="IPR011989">
    <property type="entry name" value="ARM-like"/>
</dbReference>
<dbReference type="EMBL" id="HG002242">
    <property type="protein sequence ID" value="CDF40777.1"/>
    <property type="molecule type" value="Genomic_DNA"/>
</dbReference>
<dbReference type="OMA" id="ACPRSVE"/>
<dbReference type="GeneID" id="17318782"/>
<dbReference type="InterPro" id="IPR036869">
    <property type="entry name" value="J_dom_sf"/>
</dbReference>
<dbReference type="Proteomes" id="UP000012073">
    <property type="component" value="Unassembled WGS sequence"/>
</dbReference>
<accession>R7QQJ8</accession>
<reference evidence="4" key="1">
    <citation type="journal article" date="2013" name="Proc. Natl. Acad. Sci. U.S.A.">
        <title>Genome structure and metabolic features in the red seaweed Chondrus crispus shed light on evolution of the Archaeplastida.</title>
        <authorList>
            <person name="Collen J."/>
            <person name="Porcel B."/>
            <person name="Carre W."/>
            <person name="Ball S.G."/>
            <person name="Chaparro C."/>
            <person name="Tonon T."/>
            <person name="Barbeyron T."/>
            <person name="Michel G."/>
            <person name="Noel B."/>
            <person name="Valentin K."/>
            <person name="Elias M."/>
            <person name="Artiguenave F."/>
            <person name="Arun A."/>
            <person name="Aury J.M."/>
            <person name="Barbosa-Neto J.F."/>
            <person name="Bothwell J.H."/>
            <person name="Bouget F.Y."/>
            <person name="Brillet L."/>
            <person name="Cabello-Hurtado F."/>
            <person name="Capella-Gutierrez S."/>
            <person name="Charrier B."/>
            <person name="Cladiere L."/>
            <person name="Cock J.M."/>
            <person name="Coelho S.M."/>
            <person name="Colleoni C."/>
            <person name="Czjzek M."/>
            <person name="Da Silva C."/>
            <person name="Delage L."/>
            <person name="Denoeud F."/>
            <person name="Deschamps P."/>
            <person name="Dittami S.M."/>
            <person name="Gabaldon T."/>
            <person name="Gachon C.M."/>
            <person name="Groisillier A."/>
            <person name="Herve C."/>
            <person name="Jabbari K."/>
            <person name="Katinka M."/>
            <person name="Kloareg B."/>
            <person name="Kowalczyk N."/>
            <person name="Labadie K."/>
            <person name="Leblanc C."/>
            <person name="Lopez P.J."/>
            <person name="McLachlan D.H."/>
            <person name="Meslet-Cladiere L."/>
            <person name="Moustafa A."/>
            <person name="Nehr Z."/>
            <person name="Nyvall Collen P."/>
            <person name="Panaud O."/>
            <person name="Partensky F."/>
            <person name="Poulain J."/>
            <person name="Rensing S.A."/>
            <person name="Rousvoal S."/>
            <person name="Samson G."/>
            <person name="Symeonidi A."/>
            <person name="Weissenbach J."/>
            <person name="Zambounis A."/>
            <person name="Wincker P."/>
            <person name="Boyen C."/>
        </authorList>
    </citation>
    <scope>NUCLEOTIDE SEQUENCE [LARGE SCALE GENOMIC DNA]</scope>
    <source>
        <strain evidence="4">cv. Stackhouse</strain>
    </source>
</reference>
<proteinExistence type="predicted"/>
<keyword evidence="4" id="KW-1185">Reference proteome</keyword>
<dbReference type="InterPro" id="IPR018253">
    <property type="entry name" value="DnaJ_domain_CS"/>
</dbReference>
<dbReference type="SMART" id="SM00567">
    <property type="entry name" value="EZ_HEAT"/>
    <property type="match status" value="4"/>
</dbReference>
<dbReference type="InterPro" id="IPR001623">
    <property type="entry name" value="DnaJ_domain"/>
</dbReference>